<dbReference type="AlphaFoldDB" id="A0A8C6QX31"/>
<feature type="compositionally biased region" description="Low complexity" evidence="1">
    <location>
        <begin position="124"/>
        <end position="133"/>
    </location>
</feature>
<reference evidence="2" key="1">
    <citation type="submission" date="2025-08" db="UniProtKB">
        <authorList>
            <consortium name="Ensembl"/>
        </authorList>
    </citation>
    <scope>IDENTIFICATION</scope>
</reference>
<proteinExistence type="predicted"/>
<evidence type="ECO:0000313" key="2">
    <source>
        <dbReference type="Ensembl" id="ENSNGAP00000009588.1"/>
    </source>
</evidence>
<dbReference type="Ensembl" id="ENSNGAT00000015103.1">
    <property type="protein sequence ID" value="ENSNGAP00000009588.1"/>
    <property type="gene ID" value="ENSNGAG00000012237.1"/>
</dbReference>
<dbReference type="Proteomes" id="UP000694381">
    <property type="component" value="Unassembled WGS sequence"/>
</dbReference>
<feature type="region of interest" description="Disordered" evidence="1">
    <location>
        <begin position="22"/>
        <end position="151"/>
    </location>
</feature>
<evidence type="ECO:0000256" key="1">
    <source>
        <dbReference type="SAM" id="MobiDB-lite"/>
    </source>
</evidence>
<accession>A0A8C6QX31</accession>
<organism evidence="2 3">
    <name type="scientific">Nannospalax galili</name>
    <name type="common">Northern Israeli blind subterranean mole rat</name>
    <name type="synonym">Spalax galili</name>
    <dbReference type="NCBI Taxonomy" id="1026970"/>
    <lineage>
        <taxon>Eukaryota</taxon>
        <taxon>Metazoa</taxon>
        <taxon>Chordata</taxon>
        <taxon>Craniata</taxon>
        <taxon>Vertebrata</taxon>
        <taxon>Euteleostomi</taxon>
        <taxon>Mammalia</taxon>
        <taxon>Eutheria</taxon>
        <taxon>Euarchontoglires</taxon>
        <taxon>Glires</taxon>
        <taxon>Rodentia</taxon>
        <taxon>Myomorpha</taxon>
        <taxon>Muroidea</taxon>
        <taxon>Spalacidae</taxon>
        <taxon>Spalacinae</taxon>
        <taxon>Nannospalax</taxon>
    </lineage>
</organism>
<protein>
    <submittedName>
        <fullName evidence="2">Uncharacterized protein</fullName>
    </submittedName>
</protein>
<gene>
    <name evidence="2" type="primary">Sh2d7</name>
</gene>
<sequence length="285" mass="30627">AVPDKAISPSLPAKPQVSFLHTKKGLDVSSRTLSEEESIEAPMRVPPLPRRSPSLLEEPPTGPSDIIYADLRKTNKAWLGLGTEESGRNRPAPAGNLACSPGKESSRKLSDGDQNRPDGPGPAPSGAKPSQGSTVSSTSLGLFLPPSSEALGSRTTTWRQGFLKLSHEAQSSSEASSTDTYQLVGTADLQQEAKEVLGQGGSPYEQIPACWGGIARTPYPGVSPAYSQLSKPMDCGYERISGTSWFPEPGNTYEQIPASKSKDTGRTHKSDKFRRLFFTDRKHKF</sequence>
<keyword evidence="3" id="KW-1185">Reference proteome</keyword>
<dbReference type="GeneTree" id="ENSGT00940000160977"/>
<feature type="region of interest" description="Disordered" evidence="1">
    <location>
        <begin position="248"/>
        <end position="268"/>
    </location>
</feature>
<evidence type="ECO:0000313" key="3">
    <source>
        <dbReference type="Proteomes" id="UP000694381"/>
    </source>
</evidence>
<feature type="compositionally biased region" description="Basic and acidic residues" evidence="1">
    <location>
        <begin position="104"/>
        <end position="116"/>
    </location>
</feature>
<dbReference type="OMA" id="RWFMETQ"/>
<name>A0A8C6QX31_NANGA</name>
<reference evidence="2" key="2">
    <citation type="submission" date="2025-09" db="UniProtKB">
        <authorList>
            <consortium name="Ensembl"/>
        </authorList>
    </citation>
    <scope>IDENTIFICATION</scope>
</reference>